<dbReference type="Pfam" id="PF06271">
    <property type="entry name" value="RDD"/>
    <property type="match status" value="1"/>
</dbReference>
<evidence type="ECO:0000256" key="1">
    <source>
        <dbReference type="ARBA" id="ARBA00004651"/>
    </source>
</evidence>
<dbReference type="PANTHER" id="PTHR36115">
    <property type="entry name" value="PROLINE-RICH ANTIGEN HOMOLOG-RELATED"/>
    <property type="match status" value="1"/>
</dbReference>
<keyword evidence="2" id="KW-1003">Cell membrane</keyword>
<feature type="transmembrane region" description="Helical" evidence="6">
    <location>
        <begin position="182"/>
        <end position="200"/>
    </location>
</feature>
<organism evidence="8 9">
    <name type="scientific">Thalassotalea insulae</name>
    <dbReference type="NCBI Taxonomy" id="2056778"/>
    <lineage>
        <taxon>Bacteria</taxon>
        <taxon>Pseudomonadati</taxon>
        <taxon>Pseudomonadota</taxon>
        <taxon>Gammaproteobacteria</taxon>
        <taxon>Alteromonadales</taxon>
        <taxon>Colwelliaceae</taxon>
        <taxon>Thalassotalea</taxon>
    </lineage>
</organism>
<evidence type="ECO:0000256" key="2">
    <source>
        <dbReference type="ARBA" id="ARBA00022475"/>
    </source>
</evidence>
<gene>
    <name evidence="8" type="ORF">tinsulaeT_34160</name>
</gene>
<feature type="transmembrane region" description="Helical" evidence="6">
    <location>
        <begin position="102"/>
        <end position="119"/>
    </location>
</feature>
<evidence type="ECO:0000256" key="5">
    <source>
        <dbReference type="ARBA" id="ARBA00023136"/>
    </source>
</evidence>
<dbReference type="Proteomes" id="UP001157186">
    <property type="component" value="Unassembled WGS sequence"/>
</dbReference>
<comment type="caution">
    <text evidence="8">The sequence shown here is derived from an EMBL/GenBank/DDBJ whole genome shotgun (WGS) entry which is preliminary data.</text>
</comment>
<dbReference type="InterPro" id="IPR010432">
    <property type="entry name" value="RDD"/>
</dbReference>
<evidence type="ECO:0000256" key="6">
    <source>
        <dbReference type="SAM" id="Phobius"/>
    </source>
</evidence>
<keyword evidence="5 6" id="KW-0472">Membrane</keyword>
<evidence type="ECO:0000313" key="8">
    <source>
        <dbReference type="EMBL" id="GLX80076.1"/>
    </source>
</evidence>
<feature type="transmembrane region" description="Helical" evidence="6">
    <location>
        <begin position="52"/>
        <end position="81"/>
    </location>
</feature>
<dbReference type="EMBL" id="BSST01000001">
    <property type="protein sequence ID" value="GLX80076.1"/>
    <property type="molecule type" value="Genomic_DNA"/>
</dbReference>
<evidence type="ECO:0000256" key="4">
    <source>
        <dbReference type="ARBA" id="ARBA00022989"/>
    </source>
</evidence>
<keyword evidence="9" id="KW-1185">Reference proteome</keyword>
<comment type="subcellular location">
    <subcellularLocation>
        <location evidence="1">Cell membrane</location>
        <topology evidence="1">Multi-pass membrane protein</topology>
    </subcellularLocation>
</comment>
<keyword evidence="4 6" id="KW-1133">Transmembrane helix</keyword>
<protein>
    <recommendedName>
        <fullName evidence="7">RDD domain-containing protein</fullName>
    </recommendedName>
</protein>
<sequence>MVDKKQIIAVEEAQGASPLDAEETKKILTPFAFEIDKSLFGLPLAVPWKRGLALLIDFILIALLAETPGELLAFVVAMTFFRLGSKKRAQQQGKKRNFRRRLLRYFGAMMLLVLLLSTLPEFIEQYTDSASAEISEMAKPVIEQSSAPLKELEKRERTNAPHSNSEMIYKGVEWLKGLINDLGLSFGWAAFYFSVLTAIWHGQTPGKRLMQIKVIQLDGTPLSVWDSFGRYGGYGAGLATGLLGFIQIYWDPNRQAIHDKISSTVVIDLKKLNSSEAH</sequence>
<reference evidence="8 9" key="1">
    <citation type="submission" date="2023-03" db="EMBL/GenBank/DDBJ databases">
        <title>Draft genome sequence of Thalassotalea insulae KCTC 62186T.</title>
        <authorList>
            <person name="Sawabe T."/>
        </authorList>
    </citation>
    <scope>NUCLEOTIDE SEQUENCE [LARGE SCALE GENOMIC DNA]</scope>
    <source>
        <strain evidence="8 9">KCTC 62186</strain>
    </source>
</reference>
<dbReference type="InterPro" id="IPR051791">
    <property type="entry name" value="Pra-immunoreactive"/>
</dbReference>
<name>A0ABQ6H0W9_9GAMM</name>
<proteinExistence type="predicted"/>
<evidence type="ECO:0000313" key="9">
    <source>
        <dbReference type="Proteomes" id="UP001157186"/>
    </source>
</evidence>
<dbReference type="RefSeq" id="WP_284246037.1">
    <property type="nucleotide sequence ID" value="NZ_BSST01000001.1"/>
</dbReference>
<accession>A0ABQ6H0W9</accession>
<feature type="domain" description="RDD" evidence="7">
    <location>
        <begin position="172"/>
        <end position="262"/>
    </location>
</feature>
<evidence type="ECO:0000259" key="7">
    <source>
        <dbReference type="Pfam" id="PF06271"/>
    </source>
</evidence>
<dbReference type="PANTHER" id="PTHR36115:SF6">
    <property type="entry name" value="PROLINE-RICH ANTIGEN HOMOLOG"/>
    <property type="match status" value="1"/>
</dbReference>
<evidence type="ECO:0000256" key="3">
    <source>
        <dbReference type="ARBA" id="ARBA00022692"/>
    </source>
</evidence>
<keyword evidence="3 6" id="KW-0812">Transmembrane</keyword>